<evidence type="ECO:0008006" key="4">
    <source>
        <dbReference type="Google" id="ProtNLM"/>
    </source>
</evidence>
<proteinExistence type="predicted"/>
<evidence type="ECO:0000256" key="1">
    <source>
        <dbReference type="SAM" id="SignalP"/>
    </source>
</evidence>
<dbReference type="EMBL" id="JARKIE010000531">
    <property type="protein sequence ID" value="KAJ7629841.1"/>
    <property type="molecule type" value="Genomic_DNA"/>
</dbReference>
<dbReference type="GO" id="GO:0016705">
    <property type="term" value="F:oxidoreductase activity, acting on paired donors, with incorporation or reduction of molecular oxygen"/>
    <property type="evidence" value="ECO:0007669"/>
    <property type="project" value="InterPro"/>
</dbReference>
<dbReference type="InterPro" id="IPR036396">
    <property type="entry name" value="Cyt_P450_sf"/>
</dbReference>
<feature type="chain" id="PRO_5041938771" description="Cytochrome P450" evidence="1">
    <location>
        <begin position="21"/>
        <end position="174"/>
    </location>
</feature>
<organism evidence="2 3">
    <name type="scientific">Mycena rosella</name>
    <name type="common">Pink bonnet</name>
    <name type="synonym">Agaricus rosellus</name>
    <dbReference type="NCBI Taxonomy" id="1033263"/>
    <lineage>
        <taxon>Eukaryota</taxon>
        <taxon>Fungi</taxon>
        <taxon>Dikarya</taxon>
        <taxon>Basidiomycota</taxon>
        <taxon>Agaricomycotina</taxon>
        <taxon>Agaricomycetes</taxon>
        <taxon>Agaricomycetidae</taxon>
        <taxon>Agaricales</taxon>
        <taxon>Marasmiineae</taxon>
        <taxon>Mycenaceae</taxon>
        <taxon>Mycena</taxon>
    </lineage>
</organism>
<keyword evidence="1" id="KW-0732">Signal</keyword>
<keyword evidence="3" id="KW-1185">Reference proteome</keyword>
<feature type="non-terminal residue" evidence="2">
    <location>
        <position position="174"/>
    </location>
</feature>
<dbReference type="GO" id="GO:0020037">
    <property type="term" value="F:heme binding"/>
    <property type="evidence" value="ECO:0007669"/>
    <property type="project" value="InterPro"/>
</dbReference>
<reference evidence="2" key="1">
    <citation type="submission" date="2023-03" db="EMBL/GenBank/DDBJ databases">
        <title>Massive genome expansion in bonnet fungi (Mycena s.s.) driven by repeated elements and novel gene families across ecological guilds.</title>
        <authorList>
            <consortium name="Lawrence Berkeley National Laboratory"/>
            <person name="Harder C.B."/>
            <person name="Miyauchi S."/>
            <person name="Viragh M."/>
            <person name="Kuo A."/>
            <person name="Thoen E."/>
            <person name="Andreopoulos B."/>
            <person name="Lu D."/>
            <person name="Skrede I."/>
            <person name="Drula E."/>
            <person name="Henrissat B."/>
            <person name="Morin E."/>
            <person name="Kohler A."/>
            <person name="Barry K."/>
            <person name="LaButti K."/>
            <person name="Morin E."/>
            <person name="Salamov A."/>
            <person name="Lipzen A."/>
            <person name="Mereny Z."/>
            <person name="Hegedus B."/>
            <person name="Baldrian P."/>
            <person name="Stursova M."/>
            <person name="Weitz H."/>
            <person name="Taylor A."/>
            <person name="Grigoriev I.V."/>
            <person name="Nagy L.G."/>
            <person name="Martin F."/>
            <person name="Kauserud H."/>
        </authorList>
    </citation>
    <scope>NUCLEOTIDE SEQUENCE</scope>
    <source>
        <strain evidence="2">CBHHK067</strain>
    </source>
</reference>
<comment type="caution">
    <text evidence="2">The sequence shown here is derived from an EMBL/GenBank/DDBJ whole genome shotgun (WGS) entry which is preliminary data.</text>
</comment>
<dbReference type="Gene3D" id="1.10.630.10">
    <property type="entry name" value="Cytochrome P450"/>
    <property type="match status" value="1"/>
</dbReference>
<accession>A0AAD7FKH7</accession>
<sequence length="174" mass="19548">MSSFTFICAVLLVLVYGIRTLLRCVSSVLDKIPGPPSKSWLTGTATPHSIYDPDGWAFQKDLEENYGQVVRLHGLFGDRGLYVFDPAALHSILIKDQNIYEEMPKFQRYASTPAICLSNTSGFIHQPEQLLFGPGIFSSIGDDHRKYRKIMIPAFSTANLRGMVPQFYDVAERV</sequence>
<dbReference type="GO" id="GO:0004497">
    <property type="term" value="F:monooxygenase activity"/>
    <property type="evidence" value="ECO:0007669"/>
    <property type="project" value="InterPro"/>
</dbReference>
<evidence type="ECO:0000313" key="3">
    <source>
        <dbReference type="Proteomes" id="UP001221757"/>
    </source>
</evidence>
<dbReference type="AlphaFoldDB" id="A0AAD7FKH7"/>
<dbReference type="SUPFAM" id="SSF48264">
    <property type="entry name" value="Cytochrome P450"/>
    <property type="match status" value="1"/>
</dbReference>
<name>A0AAD7FKH7_MYCRO</name>
<dbReference type="Proteomes" id="UP001221757">
    <property type="component" value="Unassembled WGS sequence"/>
</dbReference>
<protein>
    <recommendedName>
        <fullName evidence="4">Cytochrome P450</fullName>
    </recommendedName>
</protein>
<gene>
    <name evidence="2" type="ORF">B0H17DRAFT_962687</name>
</gene>
<dbReference type="GO" id="GO:0005506">
    <property type="term" value="F:iron ion binding"/>
    <property type="evidence" value="ECO:0007669"/>
    <property type="project" value="InterPro"/>
</dbReference>
<evidence type="ECO:0000313" key="2">
    <source>
        <dbReference type="EMBL" id="KAJ7629841.1"/>
    </source>
</evidence>
<feature type="signal peptide" evidence="1">
    <location>
        <begin position="1"/>
        <end position="20"/>
    </location>
</feature>